<evidence type="ECO:0008006" key="4">
    <source>
        <dbReference type="Google" id="ProtNLM"/>
    </source>
</evidence>
<evidence type="ECO:0000256" key="1">
    <source>
        <dbReference type="SAM" id="MobiDB-lite"/>
    </source>
</evidence>
<proteinExistence type="predicted"/>
<feature type="region of interest" description="Disordered" evidence="1">
    <location>
        <begin position="232"/>
        <end position="257"/>
    </location>
</feature>
<evidence type="ECO:0000313" key="2">
    <source>
        <dbReference type="EMBL" id="QJQ31824.1"/>
    </source>
</evidence>
<sequence length="736" mass="80040">MSGTNVIQASFNGGALSRRLQSRVDTQIYGTAVAELTNMIPTVEGPLIKRPGTRWRAEAPASASWLSPFVFNATQAYVLVWSDQLVHFMTNDAVLLDESDNPVEVEVPYSEIEATQVSQIQSNDVLRLAHENHPPAKLIRTGAATFTYAPLALKVEPFATPNSNEAVFVYADDVTGTVTLNAIGGDVWQAGHVGAQFRIEAEDFSDIEAWQPGIDGITIGTLRRSEGKVYRAETSGRTGNEQPLHTRGAEWDGSSGTDINSKGPYGVRWAYVHDRFGIVRITGFTSATEVTAEVVRRIPSSVTTTGSYRWSHGWMSDAAGWPHLVTIYRGRLCLFKANEFAGSVLGDYEDFSEYNEDAERSEDMGFRRLIDAPDRPLWCQVDGDALLIGTSRGEFSITPQNTSEIFSGGNMQIKPNSWHGSEAADTVQTATETIFIQRGGHKIRAARYAIEQDRRTARNLLLYARQMGRPKLTQLAYQAETEELLWALRSDGTVAVHSYNPDQDVKGWAMGLSIEGAAVRSICVIPSTDGSRDDLWLLVDRGGTISVEQLAEWWDEDAGLTPADSYHLDSGVSHVGAPVSSIGGLLHLAGETVAILADGAIQPPQVVANDGTVTISPAASKVHVGKLYTARMTTLSPDVPMRDGTSQGRRRRLNRLIARLIDSFRVFGGDKGGKLDELTDRPNSALMGSGPGLFSGTVTRSVGGGWNSDGQATLESRTPFPWILSAIIARIELGDQ</sequence>
<organism evidence="2 3">
    <name type="scientific">Sphingomonas lacunae</name>
    <dbReference type="NCBI Taxonomy" id="2698828"/>
    <lineage>
        <taxon>Bacteria</taxon>
        <taxon>Pseudomonadati</taxon>
        <taxon>Pseudomonadota</taxon>
        <taxon>Alphaproteobacteria</taxon>
        <taxon>Sphingomonadales</taxon>
        <taxon>Sphingomonadaceae</taxon>
        <taxon>Sphingomonas</taxon>
    </lineage>
</organism>
<protein>
    <recommendedName>
        <fullName evidence="4">Phage protein</fullName>
    </recommendedName>
</protein>
<dbReference type="Proteomes" id="UP000503018">
    <property type="component" value="Chromosome"/>
</dbReference>
<evidence type="ECO:0000313" key="3">
    <source>
        <dbReference type="Proteomes" id="UP000503018"/>
    </source>
</evidence>
<reference evidence="2 3" key="1">
    <citation type="submission" date="2020-01" db="EMBL/GenBank/DDBJ databases">
        <title>Sphingomonas sp. strain CSW-10.</title>
        <authorList>
            <person name="Chen W.-M."/>
        </authorList>
    </citation>
    <scope>NUCLEOTIDE SEQUENCE [LARGE SCALE GENOMIC DNA]</scope>
    <source>
        <strain evidence="2 3">CSW-10</strain>
    </source>
</reference>
<dbReference type="RefSeq" id="WP_169944307.1">
    <property type="nucleotide sequence ID" value="NZ_CP053015.1"/>
</dbReference>
<dbReference type="KEGG" id="slan:GV829_04645"/>
<keyword evidence="3" id="KW-1185">Reference proteome</keyword>
<gene>
    <name evidence="2" type="ORF">GV829_04645</name>
</gene>
<accession>A0A6M4ARY5</accession>
<name>A0A6M4ARY5_9SPHN</name>
<dbReference type="AlphaFoldDB" id="A0A6M4ARY5"/>
<dbReference type="EMBL" id="CP053015">
    <property type="protein sequence ID" value="QJQ31824.1"/>
    <property type="molecule type" value="Genomic_DNA"/>
</dbReference>